<dbReference type="KEGG" id="tps:THAPSDRAFT_22291"/>
<evidence type="ECO:0008006" key="5">
    <source>
        <dbReference type="Google" id="ProtNLM"/>
    </source>
</evidence>
<dbReference type="EMBL" id="CM000641">
    <property type="protein sequence ID" value="EED93356.1"/>
    <property type="molecule type" value="Genomic_DNA"/>
</dbReference>
<dbReference type="Proteomes" id="UP000001449">
    <property type="component" value="Chromosome 4"/>
</dbReference>
<evidence type="ECO:0000256" key="1">
    <source>
        <dbReference type="SAM" id="MobiDB-lite"/>
    </source>
</evidence>
<dbReference type="RefSeq" id="XP_002289819.1">
    <property type="nucleotide sequence ID" value="XM_002289783.1"/>
</dbReference>
<feature type="compositionally biased region" description="Basic and acidic residues" evidence="1">
    <location>
        <begin position="337"/>
        <end position="368"/>
    </location>
</feature>
<keyword evidence="4" id="KW-1185">Reference proteome</keyword>
<feature type="compositionally biased region" description="Gly residues" evidence="1">
    <location>
        <begin position="310"/>
        <end position="330"/>
    </location>
</feature>
<protein>
    <recommendedName>
        <fullName evidence="5">UVR domain-containing protein</fullName>
    </recommendedName>
</protein>
<feature type="compositionally biased region" description="Pro residues" evidence="1">
    <location>
        <begin position="434"/>
        <end position="448"/>
    </location>
</feature>
<feature type="signal peptide" evidence="2">
    <location>
        <begin position="1"/>
        <end position="30"/>
    </location>
</feature>
<dbReference type="AlphaFoldDB" id="B8BZH5"/>
<organism evidence="3 4">
    <name type="scientific">Thalassiosira pseudonana</name>
    <name type="common">Marine diatom</name>
    <name type="synonym">Cyclotella nana</name>
    <dbReference type="NCBI Taxonomy" id="35128"/>
    <lineage>
        <taxon>Eukaryota</taxon>
        <taxon>Sar</taxon>
        <taxon>Stramenopiles</taxon>
        <taxon>Ochrophyta</taxon>
        <taxon>Bacillariophyta</taxon>
        <taxon>Coscinodiscophyceae</taxon>
        <taxon>Thalassiosirophycidae</taxon>
        <taxon>Thalassiosirales</taxon>
        <taxon>Thalassiosiraceae</taxon>
        <taxon>Thalassiosira</taxon>
    </lineage>
</organism>
<feature type="compositionally biased region" description="Low complexity" evidence="1">
    <location>
        <begin position="135"/>
        <end position="145"/>
    </location>
</feature>
<feature type="region of interest" description="Disordered" evidence="1">
    <location>
        <begin position="134"/>
        <end position="448"/>
    </location>
</feature>
<accession>B8BZH5</accession>
<evidence type="ECO:0000313" key="3">
    <source>
        <dbReference type="EMBL" id="EED93356.1"/>
    </source>
</evidence>
<evidence type="ECO:0000313" key="4">
    <source>
        <dbReference type="Proteomes" id="UP000001449"/>
    </source>
</evidence>
<dbReference type="HOGENOM" id="CLU_543497_0_0_1"/>
<proteinExistence type="predicted"/>
<name>B8BZH5_THAPS</name>
<dbReference type="PaxDb" id="35128-Thaps22291"/>
<dbReference type="InParanoid" id="B8BZH5"/>
<keyword evidence="2" id="KW-0732">Signal</keyword>
<feature type="chain" id="PRO_5002869509" description="UVR domain-containing protein" evidence="2">
    <location>
        <begin position="31"/>
        <end position="502"/>
    </location>
</feature>
<reference evidence="3 4" key="1">
    <citation type="journal article" date="2004" name="Science">
        <title>The genome of the diatom Thalassiosira pseudonana: ecology, evolution, and metabolism.</title>
        <authorList>
            <person name="Armbrust E.V."/>
            <person name="Berges J.A."/>
            <person name="Bowler C."/>
            <person name="Green B.R."/>
            <person name="Martinez D."/>
            <person name="Putnam N.H."/>
            <person name="Zhou S."/>
            <person name="Allen A.E."/>
            <person name="Apt K.E."/>
            <person name="Bechner M."/>
            <person name="Brzezinski M.A."/>
            <person name="Chaal B.K."/>
            <person name="Chiovitti A."/>
            <person name="Davis A.K."/>
            <person name="Demarest M.S."/>
            <person name="Detter J.C."/>
            <person name="Glavina T."/>
            <person name="Goodstein D."/>
            <person name="Hadi M.Z."/>
            <person name="Hellsten U."/>
            <person name="Hildebrand M."/>
            <person name="Jenkins B.D."/>
            <person name="Jurka J."/>
            <person name="Kapitonov V.V."/>
            <person name="Kroger N."/>
            <person name="Lau W.W."/>
            <person name="Lane T.W."/>
            <person name="Larimer F.W."/>
            <person name="Lippmeier J.C."/>
            <person name="Lucas S."/>
            <person name="Medina M."/>
            <person name="Montsant A."/>
            <person name="Obornik M."/>
            <person name="Parker M.S."/>
            <person name="Palenik B."/>
            <person name="Pazour G.J."/>
            <person name="Richardson P.M."/>
            <person name="Rynearson T.A."/>
            <person name="Saito M.A."/>
            <person name="Schwartz D.C."/>
            <person name="Thamatrakoln K."/>
            <person name="Valentin K."/>
            <person name="Vardi A."/>
            <person name="Wilkerson F.P."/>
            <person name="Rokhsar D.S."/>
        </authorList>
    </citation>
    <scope>NUCLEOTIDE SEQUENCE [LARGE SCALE GENOMIC DNA]</scope>
    <source>
        <strain evidence="3 4">CCMP1335</strain>
    </source>
</reference>
<dbReference type="GeneID" id="7446098"/>
<evidence type="ECO:0000256" key="2">
    <source>
        <dbReference type="SAM" id="SignalP"/>
    </source>
</evidence>
<sequence>MNSRGPPGRGGRLSFLTIFFYCIRTTTCPAFHQEEEDVDSTPEEETSPLIPAVVDLTTTSEEAGQVLTTLVVEAEDLAGVDLVVDRRMDLVPMDLRDVDVSLVLWGEEGLEEGEEDDLMIGLMMVVGEEEDEWCSSSSMGSYSSLGRGGGGGRFDDSDRGRIGSYSALADSRMSAPPTNSYADMAGPKPEESRGSYSSLADNLEPPPRSFAMMGETSQPPQIQEMKRGRGDYDDGMGYDVPPQQKRGPPPMHWDNDRPNRAPPDMCDRGPSGPMHPAQRDWDRGGGGPDFGDRMPPPSGPTQEDQFGRQRGFGPGRGFGGRSTGGPGRGGPPLSRFNSRDDMMHPDDRQFAQPRREDSSSSMGRRFEEGESNSIKRSPMRPVEPSQSSSTMKSEPPFPVQQRMQSEDMDVSTDTASSNNGREDEPPAPAVDVVPPSPAPIPSPEPAAPSPLAVAISRMVEMNADMEFAYAKLLMLELEHARVAARLEALEKISDESGQASFD</sequence>
<reference evidence="3 4" key="2">
    <citation type="journal article" date="2008" name="Nature">
        <title>The Phaeodactylum genome reveals the evolutionary history of diatom genomes.</title>
        <authorList>
            <person name="Bowler C."/>
            <person name="Allen A.E."/>
            <person name="Badger J.H."/>
            <person name="Grimwood J."/>
            <person name="Jabbari K."/>
            <person name="Kuo A."/>
            <person name="Maheswari U."/>
            <person name="Martens C."/>
            <person name="Maumus F."/>
            <person name="Otillar R.P."/>
            <person name="Rayko E."/>
            <person name="Salamov A."/>
            <person name="Vandepoele K."/>
            <person name="Beszteri B."/>
            <person name="Gruber A."/>
            <person name="Heijde M."/>
            <person name="Katinka M."/>
            <person name="Mock T."/>
            <person name="Valentin K."/>
            <person name="Verret F."/>
            <person name="Berges J.A."/>
            <person name="Brownlee C."/>
            <person name="Cadoret J.P."/>
            <person name="Chiovitti A."/>
            <person name="Choi C.J."/>
            <person name="Coesel S."/>
            <person name="De Martino A."/>
            <person name="Detter J.C."/>
            <person name="Durkin C."/>
            <person name="Falciatore A."/>
            <person name="Fournet J."/>
            <person name="Haruta M."/>
            <person name="Huysman M.J."/>
            <person name="Jenkins B.D."/>
            <person name="Jiroutova K."/>
            <person name="Jorgensen R.E."/>
            <person name="Joubert Y."/>
            <person name="Kaplan A."/>
            <person name="Kroger N."/>
            <person name="Kroth P.G."/>
            <person name="La Roche J."/>
            <person name="Lindquist E."/>
            <person name="Lommer M."/>
            <person name="Martin-Jezequel V."/>
            <person name="Lopez P.J."/>
            <person name="Lucas S."/>
            <person name="Mangogna M."/>
            <person name="McGinnis K."/>
            <person name="Medlin L.K."/>
            <person name="Montsant A."/>
            <person name="Oudot-Le Secq M.P."/>
            <person name="Napoli C."/>
            <person name="Obornik M."/>
            <person name="Parker M.S."/>
            <person name="Petit J.L."/>
            <person name="Porcel B.M."/>
            <person name="Poulsen N."/>
            <person name="Robison M."/>
            <person name="Rychlewski L."/>
            <person name="Rynearson T.A."/>
            <person name="Schmutz J."/>
            <person name="Shapiro H."/>
            <person name="Siaut M."/>
            <person name="Stanley M."/>
            <person name="Sussman M.R."/>
            <person name="Taylor A.R."/>
            <person name="Vardi A."/>
            <person name="von Dassow P."/>
            <person name="Vyverman W."/>
            <person name="Willis A."/>
            <person name="Wyrwicz L.S."/>
            <person name="Rokhsar D.S."/>
            <person name="Weissenbach J."/>
            <person name="Armbrust E.V."/>
            <person name="Green B.R."/>
            <person name="Van de Peer Y."/>
            <person name="Grigoriev I.V."/>
        </authorList>
    </citation>
    <scope>NUCLEOTIDE SEQUENCE [LARGE SCALE GENOMIC DNA]</scope>
    <source>
        <strain evidence="3 4">CCMP1335</strain>
    </source>
</reference>
<gene>
    <name evidence="3" type="ORF">THAPSDRAFT_22291</name>
</gene>